<dbReference type="GO" id="GO:0008270">
    <property type="term" value="F:zinc ion binding"/>
    <property type="evidence" value="ECO:0007669"/>
    <property type="project" value="UniProtKB-UniRule"/>
</dbReference>
<feature type="domain" description="MULE transposase" evidence="2">
    <location>
        <begin position="106"/>
        <end position="199"/>
    </location>
</feature>
<dbReference type="Proteomes" id="UP000823388">
    <property type="component" value="Chromosome 8K"/>
</dbReference>
<comment type="caution">
    <text evidence="3">The sequence shown here is derived from an EMBL/GenBank/DDBJ whole genome shotgun (WGS) entry which is preliminary data.</text>
</comment>
<evidence type="ECO:0000313" key="4">
    <source>
        <dbReference type="Proteomes" id="UP000823388"/>
    </source>
</evidence>
<gene>
    <name evidence="3" type="ORF">PVAP13_8KG101184</name>
</gene>
<dbReference type="PANTHER" id="PTHR31669:SF168">
    <property type="entry name" value="PROTEIN FAR1-RELATED SEQUENCE"/>
    <property type="match status" value="1"/>
</dbReference>
<dbReference type="GO" id="GO:0006355">
    <property type="term" value="P:regulation of DNA-templated transcription"/>
    <property type="evidence" value="ECO:0007669"/>
    <property type="project" value="UniProtKB-UniRule"/>
</dbReference>
<sequence>MTRDLVKNLRANNVQISRVCSILGSMHGSSSYVPFSRQSIRTLCGRLAQESIEGDMSKTLGLFTSMRERDPAMVIRMQLDDEKRIKSLFWCHGSSRFNYSCFGDAITFDTTYRTNLYNLPFGLFVGANHPFQTIIFGAVLLTEEATDAFQWTFRTFVEAMDGQHPRTILTDQCLAMKTAIATELPTSRHHWCKWHVLKKAKESLGGIYSKSSAFKKQLHELVAEIVSIPEFETRWAQLVEDHGLRENEFLDRAYSNREMWAKPYFTETFCAGMTSTQRSESANHLLKTYIPRSAPMHLFVSQYNRMIADREADEGKEEHATKQVTI</sequence>
<comment type="similarity">
    <text evidence="1">Belongs to the FHY3/FAR1 family.</text>
</comment>
<dbReference type="Pfam" id="PF10551">
    <property type="entry name" value="MULE"/>
    <property type="match status" value="1"/>
</dbReference>
<keyword evidence="1" id="KW-0479">Metal-binding</keyword>
<accession>A0A8T0PEG4</accession>
<evidence type="ECO:0000259" key="2">
    <source>
        <dbReference type="Pfam" id="PF10551"/>
    </source>
</evidence>
<dbReference type="EMBL" id="CM029051">
    <property type="protein sequence ID" value="KAG2560667.1"/>
    <property type="molecule type" value="Genomic_DNA"/>
</dbReference>
<keyword evidence="4" id="KW-1185">Reference proteome</keyword>
<dbReference type="PANTHER" id="PTHR31669">
    <property type="entry name" value="PROTEIN FAR1-RELATED SEQUENCE 10-RELATED"/>
    <property type="match status" value="1"/>
</dbReference>
<comment type="subcellular location">
    <subcellularLocation>
        <location evidence="1">Nucleus</location>
    </subcellularLocation>
</comment>
<keyword evidence="1" id="KW-0539">Nucleus</keyword>
<comment type="function">
    <text evidence="1">Putative transcription activator involved in regulating light control of development.</text>
</comment>
<keyword evidence="1" id="KW-0862">Zinc</keyword>
<reference evidence="3" key="1">
    <citation type="submission" date="2020-05" db="EMBL/GenBank/DDBJ databases">
        <title>WGS assembly of Panicum virgatum.</title>
        <authorList>
            <person name="Lovell J.T."/>
            <person name="Jenkins J."/>
            <person name="Shu S."/>
            <person name="Juenger T.E."/>
            <person name="Schmutz J."/>
        </authorList>
    </citation>
    <scope>NUCLEOTIDE SEQUENCE</scope>
    <source>
        <strain evidence="3">AP13</strain>
    </source>
</reference>
<evidence type="ECO:0000256" key="1">
    <source>
        <dbReference type="RuleBase" id="RU367018"/>
    </source>
</evidence>
<dbReference type="InterPro" id="IPR031052">
    <property type="entry name" value="FHY3/FAR1"/>
</dbReference>
<dbReference type="InterPro" id="IPR018289">
    <property type="entry name" value="MULE_transposase_dom"/>
</dbReference>
<organism evidence="3 4">
    <name type="scientific">Panicum virgatum</name>
    <name type="common">Blackwell switchgrass</name>
    <dbReference type="NCBI Taxonomy" id="38727"/>
    <lineage>
        <taxon>Eukaryota</taxon>
        <taxon>Viridiplantae</taxon>
        <taxon>Streptophyta</taxon>
        <taxon>Embryophyta</taxon>
        <taxon>Tracheophyta</taxon>
        <taxon>Spermatophyta</taxon>
        <taxon>Magnoliopsida</taxon>
        <taxon>Liliopsida</taxon>
        <taxon>Poales</taxon>
        <taxon>Poaceae</taxon>
        <taxon>PACMAD clade</taxon>
        <taxon>Panicoideae</taxon>
        <taxon>Panicodae</taxon>
        <taxon>Paniceae</taxon>
        <taxon>Panicinae</taxon>
        <taxon>Panicum</taxon>
        <taxon>Panicum sect. Hiantes</taxon>
    </lineage>
</organism>
<dbReference type="GO" id="GO:0005634">
    <property type="term" value="C:nucleus"/>
    <property type="evidence" value="ECO:0007669"/>
    <property type="project" value="UniProtKB-SubCell"/>
</dbReference>
<name>A0A8T0PEG4_PANVG</name>
<evidence type="ECO:0000313" key="3">
    <source>
        <dbReference type="EMBL" id="KAG2560667.1"/>
    </source>
</evidence>
<dbReference type="AlphaFoldDB" id="A0A8T0PEG4"/>
<protein>
    <recommendedName>
        <fullName evidence="1">Protein FAR1-RELATED SEQUENCE</fullName>
    </recommendedName>
</protein>
<proteinExistence type="inferred from homology"/>
<keyword evidence="1" id="KW-0863">Zinc-finger</keyword>